<feature type="compositionally biased region" description="Polar residues" evidence="1">
    <location>
        <begin position="639"/>
        <end position="650"/>
    </location>
</feature>
<feature type="region of interest" description="Disordered" evidence="1">
    <location>
        <begin position="1"/>
        <end position="75"/>
    </location>
</feature>
<feature type="region of interest" description="Disordered" evidence="1">
    <location>
        <begin position="122"/>
        <end position="231"/>
    </location>
</feature>
<feature type="region of interest" description="Disordered" evidence="1">
    <location>
        <begin position="323"/>
        <end position="355"/>
    </location>
</feature>
<dbReference type="AlphaFoldDB" id="A0A6F9DFP1"/>
<proteinExistence type="evidence at transcript level"/>
<gene>
    <name evidence="2" type="primary">LOC100175283</name>
</gene>
<feature type="compositionally biased region" description="Low complexity" evidence="1">
    <location>
        <begin position="128"/>
        <end position="149"/>
    </location>
</feature>
<feature type="region of interest" description="Disordered" evidence="1">
    <location>
        <begin position="530"/>
        <end position="556"/>
    </location>
</feature>
<accession>A0A6F9DFP1</accession>
<feature type="compositionally biased region" description="Polar residues" evidence="1">
    <location>
        <begin position="173"/>
        <end position="187"/>
    </location>
</feature>
<feature type="region of interest" description="Disordered" evidence="1">
    <location>
        <begin position="622"/>
        <end position="714"/>
    </location>
</feature>
<name>A0A6F9DFP1_9ASCI</name>
<organism evidence="2">
    <name type="scientific">Phallusia mammillata</name>
    <dbReference type="NCBI Taxonomy" id="59560"/>
    <lineage>
        <taxon>Eukaryota</taxon>
        <taxon>Metazoa</taxon>
        <taxon>Chordata</taxon>
        <taxon>Tunicata</taxon>
        <taxon>Ascidiacea</taxon>
        <taxon>Phlebobranchia</taxon>
        <taxon>Ascidiidae</taxon>
        <taxon>Phallusia</taxon>
    </lineage>
</organism>
<feature type="compositionally biased region" description="Polar residues" evidence="1">
    <location>
        <begin position="212"/>
        <end position="231"/>
    </location>
</feature>
<evidence type="ECO:0000256" key="1">
    <source>
        <dbReference type="SAM" id="MobiDB-lite"/>
    </source>
</evidence>
<protein>
    <submittedName>
        <fullName evidence="2">Uncharacterized protein LOC100175283</fullName>
    </submittedName>
</protein>
<feature type="compositionally biased region" description="Low complexity" evidence="1">
    <location>
        <begin position="66"/>
        <end position="75"/>
    </location>
</feature>
<feature type="region of interest" description="Disordered" evidence="1">
    <location>
        <begin position="568"/>
        <end position="597"/>
    </location>
</feature>
<reference evidence="2" key="1">
    <citation type="submission" date="2020-04" db="EMBL/GenBank/DDBJ databases">
        <authorList>
            <person name="Neveu A P."/>
        </authorList>
    </citation>
    <scope>NUCLEOTIDE SEQUENCE</scope>
    <source>
        <tissue evidence="2">Whole embryo</tissue>
    </source>
</reference>
<feature type="compositionally biased region" description="Polar residues" evidence="1">
    <location>
        <begin position="344"/>
        <end position="354"/>
    </location>
</feature>
<evidence type="ECO:0000313" key="2">
    <source>
        <dbReference type="EMBL" id="CAB3260414.1"/>
    </source>
</evidence>
<feature type="compositionally biased region" description="Polar residues" evidence="1">
    <location>
        <begin position="30"/>
        <end position="60"/>
    </location>
</feature>
<dbReference type="EMBL" id="LR786360">
    <property type="protein sequence ID" value="CAB3260414.1"/>
    <property type="molecule type" value="mRNA"/>
</dbReference>
<feature type="compositionally biased region" description="Basic and acidic residues" evidence="1">
    <location>
        <begin position="688"/>
        <end position="703"/>
    </location>
</feature>
<feature type="region of interest" description="Disordered" evidence="1">
    <location>
        <begin position="440"/>
        <end position="467"/>
    </location>
</feature>
<feature type="compositionally biased region" description="Polar residues" evidence="1">
    <location>
        <begin position="572"/>
        <end position="583"/>
    </location>
</feature>
<sequence length="736" mass="79118">MRQEAAKSMKLTGHVHPKLLGSVDERSEANRSTSNQQQHQNRTKSVTLNSLPMKSSSPITTVDIRPSVPKSSVPVSGLNLTDLDENYNVINGPNPPSPVSPIRMEEIFELANYAPLGTGTKFGVPANTPKTPKVPPTSSKLSSSDARSLLQDDRLPSSYENRSRAGNFRHGSKSASTLPRSNGSSPRNYPMQIASDLPQHPPNRGFHGSPLTGRTQTGKAGQSRFGSTTKSFKTATPVGLTGVDNINKLVEFPTRTGFIQISHSLHIPPQRPSSGKAEKRNKIYDSYMRELTSRTERRNKYKGLHSGKTNGVVVKSLGGTSGKIFPDHQGGIKPQTAPAGGGSTKSKPNYNSFSAHAGRRSGLAIAGEISAPPVHQAKSNGGSVHLGLHGDPVRLNLDKNIHNIYRDLGILKKPGNGSGATSPQQSNIMTYEEVQVVNNGAKRNVKSAGRRSDGSRSRAHSAISGERIADSASLHSVVTIPTAANSTHDYDDADLNDTDVDSVKQEEIKEQNADTGDIPLTNGQQGQSELLQTTNDKEQRASSAKKSNDMADFGTQCNPAEMEPKDEIAPSMATNGDNNTAVDTTHETDPPQSENIQNRMELDTGAVNMIDIHSDANERLPENPIHEIQPPSSPPQDVAENQNLSKSVLQTDKPDDGLVTFENDPDEKSKQSSENVEDTENGAPLPIADRRSLSESHLDKIGTEDDTDDAGGKIVEEDVDVRGVTKVTVNIPPAVK</sequence>